<keyword evidence="3" id="KW-1185">Reference proteome</keyword>
<proteinExistence type="predicted"/>
<organism evidence="2 3">
    <name type="scientific">Drosophila madeirensis</name>
    <name type="common">Fruit fly</name>
    <dbReference type="NCBI Taxonomy" id="30013"/>
    <lineage>
        <taxon>Eukaryota</taxon>
        <taxon>Metazoa</taxon>
        <taxon>Ecdysozoa</taxon>
        <taxon>Arthropoda</taxon>
        <taxon>Hexapoda</taxon>
        <taxon>Insecta</taxon>
        <taxon>Pterygota</taxon>
        <taxon>Neoptera</taxon>
        <taxon>Endopterygota</taxon>
        <taxon>Diptera</taxon>
        <taxon>Brachycera</taxon>
        <taxon>Muscomorpha</taxon>
        <taxon>Ephydroidea</taxon>
        <taxon>Drosophilidae</taxon>
        <taxon>Drosophila</taxon>
        <taxon>Sophophora</taxon>
    </lineage>
</organism>
<dbReference type="EMBL" id="AP029267">
    <property type="protein sequence ID" value="BFG06096.1"/>
    <property type="molecule type" value="Genomic_DNA"/>
</dbReference>
<protein>
    <submittedName>
        <fullName evidence="2">Uncharacterized protein</fullName>
    </submittedName>
</protein>
<evidence type="ECO:0000256" key="1">
    <source>
        <dbReference type="SAM" id="SignalP"/>
    </source>
</evidence>
<sequence length="196" mass="22493">MLAASLCIILLLQVNSIPGQVYQVTRIPGNGNVQIISPYGSQIQVLGSTEQTRPYPWLWEMVKNLTITSNSTTEDVQVISSWGNGSFQLNTTPTQSNVNTPLRTLLKNWFYRTPAQPSYQVLNLAGRALDNQRYWDEWRPTQVLLPHRRTSTGRRLQQRRILLRNLNSGQAVLMKTQTLRVPFYEEDWKIGASYSR</sequence>
<reference evidence="2 3" key="1">
    <citation type="submission" date="2024-02" db="EMBL/GenBank/DDBJ databases">
        <title>A chromosome-level genome assembly of Drosophila madeirensis, a fruit fly species endemic to Madeira island.</title>
        <authorList>
            <person name="Tomihara K."/>
            <person name="Llopart A."/>
            <person name="Yamamoto D."/>
        </authorList>
    </citation>
    <scope>NUCLEOTIDE SEQUENCE [LARGE SCALE GENOMIC DNA]</scope>
    <source>
        <strain evidence="2 3">RF1</strain>
    </source>
</reference>
<dbReference type="AlphaFoldDB" id="A0AAU9GEB8"/>
<keyword evidence="1" id="KW-0732">Signal</keyword>
<name>A0AAU9GEB8_DROMD</name>
<evidence type="ECO:0000313" key="3">
    <source>
        <dbReference type="Proteomes" id="UP001500889"/>
    </source>
</evidence>
<gene>
    <name evidence="2" type="ORF">DMAD_04684</name>
</gene>
<dbReference type="Proteomes" id="UP001500889">
    <property type="component" value="Chromosome E"/>
</dbReference>
<evidence type="ECO:0000313" key="2">
    <source>
        <dbReference type="EMBL" id="BFG06096.1"/>
    </source>
</evidence>
<feature type="chain" id="PRO_5043448622" evidence="1">
    <location>
        <begin position="17"/>
        <end position="196"/>
    </location>
</feature>
<accession>A0AAU9GEB8</accession>
<feature type="signal peptide" evidence="1">
    <location>
        <begin position="1"/>
        <end position="16"/>
    </location>
</feature>